<evidence type="ECO:0000313" key="2">
    <source>
        <dbReference type="Proteomes" id="UP000800235"/>
    </source>
</evidence>
<gene>
    <name evidence="1" type="ORF">EJ08DRAFT_80310</name>
</gene>
<evidence type="ECO:0000313" key="1">
    <source>
        <dbReference type="EMBL" id="KAF2417505.1"/>
    </source>
</evidence>
<sequence>MQLSLLAMGTLHYRHAVLTDTIQLFSFQSGLAASHKAAPATPGGLIQCHHANSLSPRSFSLPWDTSLSPCSSFCYLAAFLLTERLRLLSGDSSNVAMQIACCHAAPLLTMGTLHCRHAALPVTVQLFSSPSDSGCFVGTHSMSPCK</sequence>
<dbReference type="AlphaFoldDB" id="A0A9P4NEI7"/>
<organism evidence="1 2">
    <name type="scientific">Tothia fuscella</name>
    <dbReference type="NCBI Taxonomy" id="1048955"/>
    <lineage>
        <taxon>Eukaryota</taxon>
        <taxon>Fungi</taxon>
        <taxon>Dikarya</taxon>
        <taxon>Ascomycota</taxon>
        <taxon>Pezizomycotina</taxon>
        <taxon>Dothideomycetes</taxon>
        <taxon>Pleosporomycetidae</taxon>
        <taxon>Venturiales</taxon>
        <taxon>Cylindrosympodiaceae</taxon>
        <taxon>Tothia</taxon>
    </lineage>
</organism>
<reference evidence="1" key="1">
    <citation type="journal article" date="2020" name="Stud. Mycol.">
        <title>101 Dothideomycetes genomes: a test case for predicting lifestyles and emergence of pathogens.</title>
        <authorList>
            <person name="Haridas S."/>
            <person name="Albert R."/>
            <person name="Binder M."/>
            <person name="Bloem J."/>
            <person name="Labutti K."/>
            <person name="Salamov A."/>
            <person name="Andreopoulos B."/>
            <person name="Baker S."/>
            <person name="Barry K."/>
            <person name="Bills G."/>
            <person name="Bluhm B."/>
            <person name="Cannon C."/>
            <person name="Castanera R."/>
            <person name="Culley D."/>
            <person name="Daum C."/>
            <person name="Ezra D."/>
            <person name="Gonzalez J."/>
            <person name="Henrissat B."/>
            <person name="Kuo A."/>
            <person name="Liang C."/>
            <person name="Lipzen A."/>
            <person name="Lutzoni F."/>
            <person name="Magnuson J."/>
            <person name="Mondo S."/>
            <person name="Nolan M."/>
            <person name="Ohm R."/>
            <person name="Pangilinan J."/>
            <person name="Park H.-J."/>
            <person name="Ramirez L."/>
            <person name="Alfaro M."/>
            <person name="Sun H."/>
            <person name="Tritt A."/>
            <person name="Yoshinaga Y."/>
            <person name="Zwiers L.-H."/>
            <person name="Turgeon B."/>
            <person name="Goodwin S."/>
            <person name="Spatafora J."/>
            <person name="Crous P."/>
            <person name="Grigoriev I."/>
        </authorList>
    </citation>
    <scope>NUCLEOTIDE SEQUENCE</scope>
    <source>
        <strain evidence="1">CBS 130266</strain>
    </source>
</reference>
<proteinExistence type="predicted"/>
<dbReference type="Proteomes" id="UP000800235">
    <property type="component" value="Unassembled WGS sequence"/>
</dbReference>
<name>A0A9P4NEI7_9PEZI</name>
<keyword evidence="2" id="KW-1185">Reference proteome</keyword>
<comment type="caution">
    <text evidence="1">The sequence shown here is derived from an EMBL/GenBank/DDBJ whole genome shotgun (WGS) entry which is preliminary data.</text>
</comment>
<accession>A0A9P4NEI7</accession>
<dbReference type="EMBL" id="MU007139">
    <property type="protein sequence ID" value="KAF2417505.1"/>
    <property type="molecule type" value="Genomic_DNA"/>
</dbReference>
<protein>
    <submittedName>
        <fullName evidence="1">Uncharacterized protein</fullName>
    </submittedName>
</protein>